<dbReference type="Proteomes" id="UP001363010">
    <property type="component" value="Unassembled WGS sequence"/>
</dbReference>
<evidence type="ECO:0000313" key="3">
    <source>
        <dbReference type="Proteomes" id="UP001363010"/>
    </source>
</evidence>
<accession>A0ABU8WAZ1</accession>
<sequence>MLDRHIFKSATTAPTAVRDALGLCFAQELLVPSPRVILVAPWISNIVIFDNRMGQFDGLNPGWDRREIRLIDVLVAMACNSTVLDVRVRTDAHNQLFKPRLFSALGDAGVKDQCVWTESSVLHTKSLLTDHVVIGGSMNFTENGIAINAEAVTISFESYKVAQAHTELDEHGAS</sequence>
<organism evidence="2 3">
    <name type="scientific">Variovorax humicola</name>
    <dbReference type="NCBI Taxonomy" id="1769758"/>
    <lineage>
        <taxon>Bacteria</taxon>
        <taxon>Pseudomonadati</taxon>
        <taxon>Pseudomonadota</taxon>
        <taxon>Betaproteobacteria</taxon>
        <taxon>Burkholderiales</taxon>
        <taxon>Comamonadaceae</taxon>
        <taxon>Variovorax</taxon>
    </lineage>
</organism>
<comment type="caution">
    <text evidence="2">The sequence shown here is derived from an EMBL/GenBank/DDBJ whole genome shotgun (WGS) entry which is preliminary data.</text>
</comment>
<dbReference type="SUPFAM" id="SSF56024">
    <property type="entry name" value="Phospholipase D/nuclease"/>
    <property type="match status" value="1"/>
</dbReference>
<reference evidence="2 3" key="1">
    <citation type="submission" date="2024-03" db="EMBL/GenBank/DDBJ databases">
        <title>Novel species of the genus Variovorax.</title>
        <authorList>
            <person name="Liu Q."/>
            <person name="Xin Y.-H."/>
        </authorList>
    </citation>
    <scope>NUCLEOTIDE SEQUENCE [LARGE SCALE GENOMIC DNA]</scope>
    <source>
        <strain evidence="2 3">KACC 18501</strain>
    </source>
</reference>
<dbReference type="InterPro" id="IPR025202">
    <property type="entry name" value="PLD-like_dom"/>
</dbReference>
<keyword evidence="3" id="KW-1185">Reference proteome</keyword>
<feature type="domain" description="Phospholipase D-like" evidence="1">
    <location>
        <begin position="71"/>
        <end position="167"/>
    </location>
</feature>
<dbReference type="RefSeq" id="WP_340368246.1">
    <property type="nucleotide sequence ID" value="NZ_JBBKZV010000057.1"/>
</dbReference>
<dbReference type="Gene3D" id="3.30.870.10">
    <property type="entry name" value="Endonuclease Chain A"/>
    <property type="match status" value="1"/>
</dbReference>
<proteinExistence type="predicted"/>
<dbReference type="Pfam" id="PF13091">
    <property type="entry name" value="PLDc_2"/>
    <property type="match status" value="1"/>
</dbReference>
<evidence type="ECO:0000313" key="2">
    <source>
        <dbReference type="EMBL" id="MEJ8827216.1"/>
    </source>
</evidence>
<dbReference type="NCBIfam" id="NF041068">
    <property type="entry name" value="DpdK"/>
    <property type="match status" value="1"/>
</dbReference>
<dbReference type="EMBL" id="JBBKZV010000057">
    <property type="protein sequence ID" value="MEJ8827216.1"/>
    <property type="molecule type" value="Genomic_DNA"/>
</dbReference>
<name>A0ABU8WAZ1_9BURK</name>
<protein>
    <submittedName>
        <fullName evidence="2">Phospholipase D-like domain-containing protein DpdK</fullName>
    </submittedName>
</protein>
<evidence type="ECO:0000259" key="1">
    <source>
        <dbReference type="Pfam" id="PF13091"/>
    </source>
</evidence>
<gene>
    <name evidence="2" type="primary">dpdK</name>
    <name evidence="2" type="ORF">WKW80_35420</name>
</gene>